<evidence type="ECO:0000256" key="1">
    <source>
        <dbReference type="ARBA" id="ARBA00022617"/>
    </source>
</evidence>
<dbReference type="InterPro" id="IPR018506">
    <property type="entry name" value="Cyt_B5_heme-BS"/>
</dbReference>
<dbReference type="PROSITE" id="PS50255">
    <property type="entry name" value="CYTOCHROME_B5_2"/>
    <property type="match status" value="1"/>
</dbReference>
<keyword evidence="5" id="KW-1133">Transmembrane helix</keyword>
<accession>A0A1V6S823</accession>
<gene>
    <name evidence="7" type="ORF">PENVUL_c005G00381</name>
</gene>
<feature type="domain" description="Cytochrome b5 heme-binding" evidence="6">
    <location>
        <begin position="3"/>
        <end position="79"/>
    </location>
</feature>
<evidence type="ECO:0000256" key="5">
    <source>
        <dbReference type="RuleBase" id="RU362121"/>
    </source>
</evidence>
<dbReference type="PRINTS" id="PR00363">
    <property type="entry name" value="CYTOCHROMEB5"/>
</dbReference>
<feature type="transmembrane region" description="Helical" evidence="5">
    <location>
        <begin position="110"/>
        <end position="128"/>
    </location>
</feature>
<feature type="transmembrane region" description="Helical" evidence="5">
    <location>
        <begin position="140"/>
        <end position="162"/>
    </location>
</feature>
<dbReference type="Proteomes" id="UP000191518">
    <property type="component" value="Unassembled WGS sequence"/>
</dbReference>
<protein>
    <recommendedName>
        <fullName evidence="6">Cytochrome b5 heme-binding domain-containing protein</fullName>
    </recommendedName>
</protein>
<keyword evidence="8" id="KW-1185">Reference proteome</keyword>
<dbReference type="GO" id="GO:0016020">
    <property type="term" value="C:membrane"/>
    <property type="evidence" value="ECO:0007669"/>
    <property type="project" value="TreeGrafter"/>
</dbReference>
<dbReference type="Gene3D" id="3.10.120.10">
    <property type="entry name" value="Cytochrome b5-like heme/steroid binding domain"/>
    <property type="match status" value="1"/>
</dbReference>
<name>A0A1V6S823_9EURO</name>
<comment type="caution">
    <text evidence="5">Lacks conserved residue(s) required for the propagation of feature annotation.</text>
</comment>
<dbReference type="EMBL" id="MDYP01000005">
    <property type="protein sequence ID" value="OQE09753.1"/>
    <property type="molecule type" value="Genomic_DNA"/>
</dbReference>
<reference evidence="8" key="1">
    <citation type="journal article" date="2017" name="Nat. Microbiol.">
        <title>Global analysis of biosynthetic gene clusters reveals vast potential of secondary metabolite production in Penicillium species.</title>
        <authorList>
            <person name="Nielsen J.C."/>
            <person name="Grijseels S."/>
            <person name="Prigent S."/>
            <person name="Ji B."/>
            <person name="Dainat J."/>
            <person name="Nielsen K.F."/>
            <person name="Frisvad J.C."/>
            <person name="Workman M."/>
            <person name="Nielsen J."/>
        </authorList>
    </citation>
    <scope>NUCLEOTIDE SEQUENCE [LARGE SCALE GENOMIC DNA]</scope>
    <source>
        <strain evidence="8">IBT 29486</strain>
    </source>
</reference>
<keyword evidence="5" id="KW-0472">Membrane</keyword>
<dbReference type="SMART" id="SM01117">
    <property type="entry name" value="Cyt-b5"/>
    <property type="match status" value="1"/>
</dbReference>
<dbReference type="GO" id="GO:0020037">
    <property type="term" value="F:heme binding"/>
    <property type="evidence" value="ECO:0007669"/>
    <property type="project" value="UniProtKB-UniRule"/>
</dbReference>
<dbReference type="GO" id="GO:0046872">
    <property type="term" value="F:metal ion binding"/>
    <property type="evidence" value="ECO:0007669"/>
    <property type="project" value="UniProtKB-UniRule"/>
</dbReference>
<dbReference type="STRING" id="29845.A0A1V6S823"/>
<keyword evidence="2 5" id="KW-0479">Metal-binding</keyword>
<evidence type="ECO:0000256" key="2">
    <source>
        <dbReference type="ARBA" id="ARBA00022723"/>
    </source>
</evidence>
<organism evidence="7 8">
    <name type="scientific">Penicillium vulpinum</name>
    <dbReference type="NCBI Taxonomy" id="29845"/>
    <lineage>
        <taxon>Eukaryota</taxon>
        <taxon>Fungi</taxon>
        <taxon>Dikarya</taxon>
        <taxon>Ascomycota</taxon>
        <taxon>Pezizomycotina</taxon>
        <taxon>Eurotiomycetes</taxon>
        <taxon>Eurotiomycetidae</taxon>
        <taxon>Eurotiales</taxon>
        <taxon>Aspergillaceae</taxon>
        <taxon>Penicillium</taxon>
    </lineage>
</organism>
<dbReference type="Pfam" id="PF00173">
    <property type="entry name" value="Cyt-b5"/>
    <property type="match status" value="1"/>
</dbReference>
<dbReference type="PROSITE" id="PS00191">
    <property type="entry name" value="CYTOCHROME_B5_1"/>
    <property type="match status" value="1"/>
</dbReference>
<sequence>MTVNNFSLEQIAQHNTLDGAWVIINGKVYDVTTYLDDHPGGRNVLMEVAGTDATDDFDYVDYSDDALRKMETFQVGIISGWKKTPKPTFVESLPVSAKPTASQPTRRSPMLTWALVSVCGFIVLGYGWQSTEVGVLSNSYGFWSGVAVALVVAMTIGGAVVFSTTKRVLDHGKGVFEYKPYYEEPSLS</sequence>
<dbReference type="PANTHER" id="PTHR19359">
    <property type="entry name" value="CYTOCHROME B5"/>
    <property type="match status" value="1"/>
</dbReference>
<evidence type="ECO:0000256" key="3">
    <source>
        <dbReference type="ARBA" id="ARBA00023004"/>
    </source>
</evidence>
<dbReference type="InterPro" id="IPR050668">
    <property type="entry name" value="Cytochrome_b5"/>
</dbReference>
<evidence type="ECO:0000259" key="6">
    <source>
        <dbReference type="PROSITE" id="PS50255"/>
    </source>
</evidence>
<keyword evidence="1 5" id="KW-0349">Heme</keyword>
<proteinExistence type="inferred from homology"/>
<comment type="caution">
    <text evidence="7">The sequence shown here is derived from an EMBL/GenBank/DDBJ whole genome shotgun (WGS) entry which is preliminary data.</text>
</comment>
<dbReference type="InterPro" id="IPR001199">
    <property type="entry name" value="Cyt_B5-like_heme/steroid-bd"/>
</dbReference>
<evidence type="ECO:0000256" key="4">
    <source>
        <dbReference type="ARBA" id="ARBA00038168"/>
    </source>
</evidence>
<evidence type="ECO:0000313" key="7">
    <source>
        <dbReference type="EMBL" id="OQE09753.1"/>
    </source>
</evidence>
<evidence type="ECO:0000313" key="8">
    <source>
        <dbReference type="Proteomes" id="UP000191518"/>
    </source>
</evidence>
<dbReference type="AlphaFoldDB" id="A0A1V6S823"/>
<comment type="similarity">
    <text evidence="4 5">Belongs to the cytochrome b5 family.</text>
</comment>
<keyword evidence="3 5" id="KW-0408">Iron</keyword>
<dbReference type="PANTHER" id="PTHR19359:SF14">
    <property type="entry name" value="CYTOCHROME B5 A"/>
    <property type="match status" value="1"/>
</dbReference>
<dbReference type="SUPFAM" id="SSF55856">
    <property type="entry name" value="Cytochrome b5-like heme/steroid binding domain"/>
    <property type="match status" value="1"/>
</dbReference>
<keyword evidence="5" id="KW-0812">Transmembrane</keyword>
<dbReference type="InterPro" id="IPR036400">
    <property type="entry name" value="Cyt_B5-like_heme/steroid_sf"/>
</dbReference>